<evidence type="ECO:0000313" key="1">
    <source>
        <dbReference type="EMBL" id="JAH85181.1"/>
    </source>
</evidence>
<organism evidence="1">
    <name type="scientific">Anguilla anguilla</name>
    <name type="common">European freshwater eel</name>
    <name type="synonym">Muraena anguilla</name>
    <dbReference type="NCBI Taxonomy" id="7936"/>
    <lineage>
        <taxon>Eukaryota</taxon>
        <taxon>Metazoa</taxon>
        <taxon>Chordata</taxon>
        <taxon>Craniata</taxon>
        <taxon>Vertebrata</taxon>
        <taxon>Euteleostomi</taxon>
        <taxon>Actinopterygii</taxon>
        <taxon>Neopterygii</taxon>
        <taxon>Teleostei</taxon>
        <taxon>Anguilliformes</taxon>
        <taxon>Anguillidae</taxon>
        <taxon>Anguilla</taxon>
    </lineage>
</organism>
<protein>
    <submittedName>
        <fullName evidence="1">Uncharacterized protein</fullName>
    </submittedName>
</protein>
<accession>A0A0E9W4D2</accession>
<proteinExistence type="predicted"/>
<sequence>MSNGCSSAHENVQTFLSRVTYTTFYIAVTLHPFIQQNIY</sequence>
<dbReference type="AlphaFoldDB" id="A0A0E9W4D2"/>
<name>A0A0E9W4D2_ANGAN</name>
<reference evidence="1" key="2">
    <citation type="journal article" date="2015" name="Fish Shellfish Immunol.">
        <title>Early steps in the European eel (Anguilla anguilla)-Vibrio vulnificus interaction in the gills: Role of the RtxA13 toxin.</title>
        <authorList>
            <person name="Callol A."/>
            <person name="Pajuelo D."/>
            <person name="Ebbesson L."/>
            <person name="Teles M."/>
            <person name="MacKenzie S."/>
            <person name="Amaro C."/>
        </authorList>
    </citation>
    <scope>NUCLEOTIDE SEQUENCE</scope>
</reference>
<reference evidence="1" key="1">
    <citation type="submission" date="2014-11" db="EMBL/GenBank/DDBJ databases">
        <authorList>
            <person name="Amaro Gonzalez C."/>
        </authorList>
    </citation>
    <scope>NUCLEOTIDE SEQUENCE</scope>
</reference>
<dbReference type="EMBL" id="GBXM01023396">
    <property type="protein sequence ID" value="JAH85181.1"/>
    <property type="molecule type" value="Transcribed_RNA"/>
</dbReference>